<sequence length="317" mass="35036">MSDMGRKVIISCAVTGATHVPSMSEHLPLTPASIREQAIDAARAGAAIIHLHARHPEDGRPTPDPRVFAEFVPEIAQATDAVINITTGGSTRMTLEERLAYPRLLKPEMCSLNMGSMNFSIHPLAQKISSWRYGWEKDYVEGMEDMIFRNTFRDIKHIMLELGEHGTRFEFECYDLGHLYNLAYFVDEGLVKPPFFIQSVFGILGGMGPDPENMTVMRSTADRLFGRDNYQFSVLGAGRHQMPLVTMAAIMGGNVRVGLEDSVYLSKGVKAESNAQQVAKIRRILEELSFEIATPAEARAMLGLKGADKVSFDAALA</sequence>
<dbReference type="Proteomes" id="UP000237381">
    <property type="component" value="Unassembled WGS sequence"/>
</dbReference>
<keyword evidence="6" id="KW-1185">Reference proteome</keyword>
<keyword evidence="2" id="KW-0808">Transferase</keyword>
<dbReference type="InterPro" id="IPR013785">
    <property type="entry name" value="Aldolase_TIM"/>
</dbReference>
<dbReference type="PANTHER" id="PTHR37418">
    <property type="entry name" value="3-KETO-5-AMINOHEXANOATE CLEAVAGE ENZYME-RELATED"/>
    <property type="match status" value="1"/>
</dbReference>
<dbReference type="EMBL" id="PQGA01000018">
    <property type="protein sequence ID" value="POR47475.1"/>
    <property type="molecule type" value="Genomic_DNA"/>
</dbReference>
<dbReference type="RefSeq" id="WP_103706824.1">
    <property type="nucleotide sequence ID" value="NZ_PQGA01000018.1"/>
</dbReference>
<evidence type="ECO:0000256" key="1">
    <source>
        <dbReference type="ARBA" id="ARBA00001947"/>
    </source>
</evidence>
<proteinExistence type="predicted"/>
<protein>
    <submittedName>
        <fullName evidence="5">Uncharacterized protein (DUF849 family)</fullName>
    </submittedName>
</protein>
<organism evidence="5 6">
    <name type="scientific">Paraburkholderia eburnea</name>
    <dbReference type="NCBI Taxonomy" id="1189126"/>
    <lineage>
        <taxon>Bacteria</taxon>
        <taxon>Pseudomonadati</taxon>
        <taxon>Pseudomonadota</taxon>
        <taxon>Betaproteobacteria</taxon>
        <taxon>Burkholderiales</taxon>
        <taxon>Burkholderiaceae</taxon>
        <taxon>Paraburkholderia</taxon>
    </lineage>
</organism>
<accession>A0A2S4LYM6</accession>
<evidence type="ECO:0000256" key="3">
    <source>
        <dbReference type="ARBA" id="ARBA00022723"/>
    </source>
</evidence>
<comment type="caution">
    <text evidence="5">The sequence shown here is derived from an EMBL/GenBank/DDBJ whole genome shotgun (WGS) entry which is preliminary data.</text>
</comment>
<evidence type="ECO:0000313" key="5">
    <source>
        <dbReference type="EMBL" id="POR47475.1"/>
    </source>
</evidence>
<evidence type="ECO:0000256" key="2">
    <source>
        <dbReference type="ARBA" id="ARBA00022679"/>
    </source>
</evidence>
<name>A0A2S4LYM6_9BURK</name>
<comment type="cofactor">
    <cofactor evidence="1">
        <name>Zn(2+)</name>
        <dbReference type="ChEBI" id="CHEBI:29105"/>
    </cofactor>
</comment>
<keyword evidence="4" id="KW-0862">Zinc</keyword>
<reference evidence="5 6" key="1">
    <citation type="submission" date="2018-01" db="EMBL/GenBank/DDBJ databases">
        <title>Genomic Encyclopedia of Type Strains, Phase III (KMG-III): the genomes of soil and plant-associated and newly described type strains.</title>
        <authorList>
            <person name="Whitman W."/>
        </authorList>
    </citation>
    <scope>NUCLEOTIDE SEQUENCE [LARGE SCALE GENOMIC DNA]</scope>
    <source>
        <strain evidence="5 6">JCM 18070</strain>
    </source>
</reference>
<dbReference type="Gene3D" id="3.20.20.70">
    <property type="entry name" value="Aldolase class I"/>
    <property type="match status" value="1"/>
</dbReference>
<dbReference type="InterPro" id="IPR008567">
    <property type="entry name" value="BKACE"/>
</dbReference>
<dbReference type="OrthoDB" id="9155960at2"/>
<evidence type="ECO:0000313" key="6">
    <source>
        <dbReference type="Proteomes" id="UP000237381"/>
    </source>
</evidence>
<dbReference type="GO" id="GO:0046872">
    <property type="term" value="F:metal ion binding"/>
    <property type="evidence" value="ECO:0007669"/>
    <property type="project" value="UniProtKB-KW"/>
</dbReference>
<dbReference type="GO" id="GO:0043720">
    <property type="term" value="F:3-keto-5-aminohexanoate cleavage activity"/>
    <property type="evidence" value="ECO:0007669"/>
    <property type="project" value="InterPro"/>
</dbReference>
<evidence type="ECO:0000256" key="4">
    <source>
        <dbReference type="ARBA" id="ARBA00022833"/>
    </source>
</evidence>
<gene>
    <name evidence="5" type="ORF">B0G62_11866</name>
</gene>
<dbReference type="Pfam" id="PF05853">
    <property type="entry name" value="BKACE"/>
    <property type="match status" value="1"/>
</dbReference>
<dbReference type="PANTHER" id="PTHR37418:SF2">
    <property type="entry name" value="3-KETO-5-AMINOHEXANOATE CLEAVAGE ENZYME"/>
    <property type="match status" value="1"/>
</dbReference>
<keyword evidence="3" id="KW-0479">Metal-binding</keyword>
<dbReference type="AlphaFoldDB" id="A0A2S4LYM6"/>